<comment type="similarity">
    <text evidence="2 6">Belongs to the 4-toluene sulfonate uptake permease (TSUP) (TC 2.A.102) family.</text>
</comment>
<evidence type="ECO:0000313" key="8">
    <source>
        <dbReference type="Proteomes" id="UP000449944"/>
    </source>
</evidence>
<gene>
    <name evidence="7" type="ORF">GKR67_17190</name>
</gene>
<dbReference type="PANTHER" id="PTHR43701">
    <property type="entry name" value="MEMBRANE TRANSPORTER PROTEIN MJ0441-RELATED"/>
    <property type="match status" value="1"/>
</dbReference>
<dbReference type="AlphaFoldDB" id="A0AAW9VEM9"/>
<keyword evidence="5 6" id="KW-0472">Membrane</keyword>
<feature type="transmembrane region" description="Helical" evidence="6">
    <location>
        <begin position="146"/>
        <end position="164"/>
    </location>
</feature>
<reference evidence="7 8" key="1">
    <citation type="submission" date="2019-10" db="EMBL/GenBank/DDBJ databases">
        <title>Comparative genomic analysis of Providencia.</title>
        <authorList>
            <person name="Yuan C."/>
            <person name="Wei Y."/>
            <person name="Yin Z."/>
        </authorList>
    </citation>
    <scope>NUCLEOTIDE SEQUENCE [LARGE SCALE GENOMIC DNA]</scope>
    <source>
        <strain evidence="8">wls1934</strain>
    </source>
</reference>
<comment type="caution">
    <text evidence="7">The sequence shown here is derived from an EMBL/GenBank/DDBJ whole genome shotgun (WGS) entry which is preliminary data.</text>
</comment>
<keyword evidence="3 6" id="KW-0812">Transmembrane</keyword>
<evidence type="ECO:0000256" key="2">
    <source>
        <dbReference type="ARBA" id="ARBA00009142"/>
    </source>
</evidence>
<evidence type="ECO:0000313" key="7">
    <source>
        <dbReference type="EMBL" id="MTC36322.1"/>
    </source>
</evidence>
<comment type="subcellular location">
    <subcellularLocation>
        <location evidence="6">Cell membrane</location>
        <topology evidence="6">Multi-pass membrane protein</topology>
    </subcellularLocation>
    <subcellularLocation>
        <location evidence="1">Membrane</location>
        <topology evidence="1">Multi-pass membrane protein</topology>
    </subcellularLocation>
</comment>
<feature type="transmembrane region" description="Helical" evidence="6">
    <location>
        <begin position="49"/>
        <end position="68"/>
    </location>
</feature>
<feature type="transmembrane region" description="Helical" evidence="6">
    <location>
        <begin position="108"/>
        <end position="126"/>
    </location>
</feature>
<dbReference type="PANTHER" id="PTHR43701:SF2">
    <property type="entry name" value="MEMBRANE TRANSPORTER PROTEIN YJNA-RELATED"/>
    <property type="match status" value="1"/>
</dbReference>
<protein>
    <recommendedName>
        <fullName evidence="6">Probable membrane transporter protein</fullName>
    </recommendedName>
</protein>
<dbReference type="EMBL" id="WLUB01000054">
    <property type="protein sequence ID" value="MTC36322.1"/>
    <property type="molecule type" value="Genomic_DNA"/>
</dbReference>
<dbReference type="Proteomes" id="UP000449944">
    <property type="component" value="Unassembled WGS sequence"/>
</dbReference>
<evidence type="ECO:0000256" key="4">
    <source>
        <dbReference type="ARBA" id="ARBA00022989"/>
    </source>
</evidence>
<feature type="transmembrane region" description="Helical" evidence="6">
    <location>
        <begin position="254"/>
        <end position="270"/>
    </location>
</feature>
<keyword evidence="4 6" id="KW-1133">Transmembrane helix</keyword>
<organism evidence="7 8">
    <name type="scientific">Providencia alcalifaciens</name>
    <dbReference type="NCBI Taxonomy" id="126385"/>
    <lineage>
        <taxon>Bacteria</taxon>
        <taxon>Pseudomonadati</taxon>
        <taxon>Pseudomonadota</taxon>
        <taxon>Gammaproteobacteria</taxon>
        <taxon>Enterobacterales</taxon>
        <taxon>Morganellaceae</taxon>
        <taxon>Providencia</taxon>
    </lineage>
</organism>
<dbReference type="GO" id="GO:0005886">
    <property type="term" value="C:plasma membrane"/>
    <property type="evidence" value="ECO:0007669"/>
    <property type="project" value="UniProtKB-SubCell"/>
</dbReference>
<evidence type="ECO:0000256" key="1">
    <source>
        <dbReference type="ARBA" id="ARBA00004141"/>
    </source>
</evidence>
<keyword evidence="6" id="KW-1003">Cell membrane</keyword>
<accession>A0AAW9VEM9</accession>
<feature type="transmembrane region" description="Helical" evidence="6">
    <location>
        <begin position="227"/>
        <end position="248"/>
    </location>
</feature>
<sequence>MDLLLCLFGFISGITTALFGFGGGFITVPLLYALITLVWGPRHDTSEVAMQIAVATSTFVMIFSSSLSSRAHYLKGNFNWQIIQPFMIPISIGGILGALIALSVDSEWIRWIFIGYLIITILDCFIRPGFLQTQAEGNTLIRGKCITDTVIGTVIGTVAAFLGVGGSVMTVPLMRRRGASMLQAAAFANPFTLPMAITGSIIYFYFAMEKHFELGTGFLGMIYIKGALILIATSWIGIRFASFLMPYLSDKRHAQSYPILLMIVLGVMLFV</sequence>
<dbReference type="Pfam" id="PF01925">
    <property type="entry name" value="TauE"/>
    <property type="match status" value="1"/>
</dbReference>
<evidence type="ECO:0000256" key="3">
    <source>
        <dbReference type="ARBA" id="ARBA00022692"/>
    </source>
</evidence>
<evidence type="ECO:0000256" key="5">
    <source>
        <dbReference type="ARBA" id="ARBA00023136"/>
    </source>
</evidence>
<evidence type="ECO:0000256" key="6">
    <source>
        <dbReference type="RuleBase" id="RU363041"/>
    </source>
</evidence>
<feature type="transmembrane region" description="Helical" evidence="6">
    <location>
        <begin position="80"/>
        <end position="102"/>
    </location>
</feature>
<dbReference type="InterPro" id="IPR002781">
    <property type="entry name" value="TM_pro_TauE-like"/>
</dbReference>
<name>A0AAW9VEM9_9GAMM</name>
<dbReference type="InterPro" id="IPR051598">
    <property type="entry name" value="TSUP/Inactive_protease-like"/>
</dbReference>
<feature type="transmembrane region" description="Helical" evidence="6">
    <location>
        <begin position="184"/>
        <end position="206"/>
    </location>
</feature>
<proteinExistence type="inferred from homology"/>